<dbReference type="GO" id="GO:0030907">
    <property type="term" value="C:MBF transcription complex"/>
    <property type="evidence" value="ECO:0007669"/>
    <property type="project" value="TreeGrafter"/>
</dbReference>
<dbReference type="OrthoDB" id="5562739at2759"/>
<accession>A0A5J5FA93</accession>
<dbReference type="Proteomes" id="UP000326924">
    <property type="component" value="Unassembled WGS sequence"/>
</dbReference>
<feature type="compositionally biased region" description="Polar residues" evidence="1">
    <location>
        <begin position="388"/>
        <end position="400"/>
    </location>
</feature>
<dbReference type="GO" id="GO:0000981">
    <property type="term" value="F:DNA-binding transcription factor activity, RNA polymerase II-specific"/>
    <property type="evidence" value="ECO:0007669"/>
    <property type="project" value="UniProtKB-ARBA"/>
</dbReference>
<keyword evidence="4" id="KW-1185">Reference proteome</keyword>
<feature type="region of interest" description="Disordered" evidence="1">
    <location>
        <begin position="527"/>
        <end position="555"/>
    </location>
</feature>
<dbReference type="InterPro" id="IPR036887">
    <property type="entry name" value="HTH_APSES_sf"/>
</dbReference>
<protein>
    <recommendedName>
        <fullName evidence="2">HTH APSES-type domain-containing protein</fullName>
    </recommendedName>
</protein>
<evidence type="ECO:0000256" key="1">
    <source>
        <dbReference type="SAM" id="MobiDB-lite"/>
    </source>
</evidence>
<dbReference type="GO" id="GO:0033309">
    <property type="term" value="C:SBF transcription complex"/>
    <property type="evidence" value="ECO:0007669"/>
    <property type="project" value="TreeGrafter"/>
</dbReference>
<dbReference type="InParanoid" id="A0A5J5FA93"/>
<organism evidence="3 4">
    <name type="scientific">Sphaerosporella brunnea</name>
    <dbReference type="NCBI Taxonomy" id="1250544"/>
    <lineage>
        <taxon>Eukaryota</taxon>
        <taxon>Fungi</taxon>
        <taxon>Dikarya</taxon>
        <taxon>Ascomycota</taxon>
        <taxon>Pezizomycotina</taxon>
        <taxon>Pezizomycetes</taxon>
        <taxon>Pezizales</taxon>
        <taxon>Pyronemataceae</taxon>
        <taxon>Sphaerosporella</taxon>
    </lineage>
</organism>
<gene>
    <name evidence="3" type="ORF">FN846DRAFT_1006888</name>
</gene>
<dbReference type="PANTHER" id="PTHR43828">
    <property type="entry name" value="ASPARAGINASE"/>
    <property type="match status" value="1"/>
</dbReference>
<dbReference type="PANTHER" id="PTHR43828:SF5">
    <property type="entry name" value="TRANSCRIPTIONAL REPRESSOR XBP1"/>
    <property type="match status" value="1"/>
</dbReference>
<feature type="region of interest" description="Disordered" evidence="1">
    <location>
        <begin position="388"/>
        <end position="417"/>
    </location>
</feature>
<reference evidence="3 4" key="1">
    <citation type="submission" date="2019-09" db="EMBL/GenBank/DDBJ databases">
        <title>Draft genome of the ectomycorrhizal ascomycete Sphaerosporella brunnea.</title>
        <authorList>
            <consortium name="DOE Joint Genome Institute"/>
            <person name="Benucci G.M."/>
            <person name="Marozzi G."/>
            <person name="Antonielli L."/>
            <person name="Sanchez S."/>
            <person name="Marco P."/>
            <person name="Wang X."/>
            <person name="Falini L.B."/>
            <person name="Barry K."/>
            <person name="Haridas S."/>
            <person name="Lipzen A."/>
            <person name="Labutti K."/>
            <person name="Grigoriev I.V."/>
            <person name="Murat C."/>
            <person name="Martin F."/>
            <person name="Albertini E."/>
            <person name="Donnini D."/>
            <person name="Bonito G."/>
        </authorList>
    </citation>
    <scope>NUCLEOTIDE SEQUENCE [LARGE SCALE GENOMIC DNA]</scope>
    <source>
        <strain evidence="3 4">Sb_GMNB300</strain>
    </source>
</reference>
<evidence type="ECO:0000259" key="2">
    <source>
        <dbReference type="PROSITE" id="PS51299"/>
    </source>
</evidence>
<dbReference type="AlphaFoldDB" id="A0A5J5FA93"/>
<evidence type="ECO:0000313" key="3">
    <source>
        <dbReference type="EMBL" id="KAA8914530.1"/>
    </source>
</evidence>
<name>A0A5J5FA93_9PEZI</name>
<dbReference type="Gene3D" id="3.10.260.10">
    <property type="entry name" value="Transcription regulator HTH, APSES-type DNA-binding domain"/>
    <property type="match status" value="1"/>
</dbReference>
<proteinExistence type="predicted"/>
<sequence length="662" mass="75214">MSLNTRDAPPAGCSPLQQPSRLKIDTPHSPVTIKQEQQQEDISSHSPHLVPPPPPTFAGLARTNHRFPIPTPVQTPQLQMRRTHKITKPKERMLKAQQPQDTVNYRCHEPLSEFHRQKIMEMDLFPSDGVATYTRRIPFKGQKNALFEVTGRHQFDVSTPLSAHETETFTFIKLETSVLTRRFLIHHILVYEYRFTAENVSGEKKQWWVMWDYYTGLVRVHDFFDCCKPGKTEPGNALKEKVNPGLNPLCPNITGGNLHAQGYWIPYEAAKALAAKFCYKIRFALTPIFGDDFPNLCLPEDHEDFGKYNIDPAIVVRCQQRTEEQKLFELKRRQCEIAPTTLISTTCRYATPADSTPGRSSFQITSPQMASMPSRTIYDPVRDDYTTTAENQQSEFSSPSGLWPSAGPIMPTSSAHHERQILPGLPSMPSYYHHEYASPEITMTQRMPRVHSSRQHPYPEFLLPRDQATASRSPGVLETRSPHLMLGSPAESLISCDPSHVSRIPSYSYLPPATTIRQEYPPIYPPLQGSMQESNSGYHRHFASPPAHPERHESPIPQHEADLEHGSKRRRVSGQLSSPSVELFEHLLKDEGEYAADRMHRDSTIPMLAELDERSPQLPPMLSAPFDMIDGDAERDVAEAAAGLMDLRRKDTELEENRRYST</sequence>
<evidence type="ECO:0000313" key="4">
    <source>
        <dbReference type="Proteomes" id="UP000326924"/>
    </source>
</evidence>
<dbReference type="PROSITE" id="PS51299">
    <property type="entry name" value="HTH_APSES"/>
    <property type="match status" value="1"/>
</dbReference>
<dbReference type="InterPro" id="IPR051642">
    <property type="entry name" value="SWI6-like"/>
</dbReference>
<dbReference type="GO" id="GO:0003677">
    <property type="term" value="F:DNA binding"/>
    <property type="evidence" value="ECO:0007669"/>
    <property type="project" value="InterPro"/>
</dbReference>
<dbReference type="EMBL" id="VXIS01000005">
    <property type="protein sequence ID" value="KAA8914530.1"/>
    <property type="molecule type" value="Genomic_DNA"/>
</dbReference>
<dbReference type="InterPro" id="IPR003163">
    <property type="entry name" value="Tscrpt_reg_HTH_APSES-type"/>
</dbReference>
<comment type="caution">
    <text evidence="3">The sequence shown here is derived from an EMBL/GenBank/DDBJ whole genome shotgun (WGS) entry which is preliminary data.</text>
</comment>
<dbReference type="SUPFAM" id="SSF54616">
    <property type="entry name" value="DNA-binding domain of Mlu1-box binding protein MBP1"/>
    <property type="match status" value="1"/>
</dbReference>
<feature type="region of interest" description="Disordered" evidence="1">
    <location>
        <begin position="1"/>
        <end position="56"/>
    </location>
</feature>
<feature type="domain" description="HTH APSES-type" evidence="2">
    <location>
        <begin position="186"/>
        <end position="300"/>
    </location>
</feature>
<feature type="compositionally biased region" description="Polar residues" evidence="1">
    <location>
        <begin position="32"/>
        <end position="46"/>
    </location>
</feature>